<dbReference type="InterPro" id="IPR013767">
    <property type="entry name" value="PAS_fold"/>
</dbReference>
<geneLocation type="plastid" evidence="12"/>
<protein>
    <recommendedName>
        <fullName evidence="8">Uncharacterized sensor-like histidine kinase ycf26</fullName>
        <ecNumber evidence="3">2.7.13.3</ecNumber>
    </recommendedName>
</protein>
<evidence type="ECO:0000313" key="12">
    <source>
        <dbReference type="EMBL" id="QVY57881.1"/>
    </source>
</evidence>
<feature type="transmembrane region" description="Helical" evidence="9">
    <location>
        <begin position="20"/>
        <end position="41"/>
    </location>
</feature>
<dbReference type="CDD" id="cd00130">
    <property type="entry name" value="PAS"/>
    <property type="match status" value="1"/>
</dbReference>
<keyword evidence="9" id="KW-0812">Transmembrane</keyword>
<dbReference type="Pfam" id="PF00989">
    <property type="entry name" value="PAS"/>
    <property type="match status" value="1"/>
</dbReference>
<dbReference type="AlphaFoldDB" id="A0A8E7PFM5"/>
<evidence type="ECO:0000259" key="10">
    <source>
        <dbReference type="PROSITE" id="PS50109"/>
    </source>
</evidence>
<proteinExistence type="predicted"/>
<dbReference type="FunFam" id="1.10.287.130:FF:000001">
    <property type="entry name" value="Two-component sensor histidine kinase"/>
    <property type="match status" value="1"/>
</dbReference>
<gene>
    <name evidence="12" type="primary">dfr</name>
</gene>
<dbReference type="SMART" id="SM00304">
    <property type="entry name" value="HAMP"/>
    <property type="match status" value="1"/>
</dbReference>
<dbReference type="CDD" id="cd00082">
    <property type="entry name" value="HisKA"/>
    <property type="match status" value="1"/>
</dbReference>
<dbReference type="GO" id="GO:0006355">
    <property type="term" value="P:regulation of DNA-templated transcription"/>
    <property type="evidence" value="ECO:0007669"/>
    <property type="project" value="InterPro"/>
</dbReference>
<dbReference type="PROSITE" id="PS50885">
    <property type="entry name" value="HAMP"/>
    <property type="match status" value="1"/>
</dbReference>
<dbReference type="SMART" id="SM00091">
    <property type="entry name" value="PAS"/>
    <property type="match status" value="1"/>
</dbReference>
<dbReference type="EMBL" id="MN240356">
    <property type="protein sequence ID" value="QVY57881.1"/>
    <property type="molecule type" value="Genomic_DNA"/>
</dbReference>
<sequence>MFTNISKWWGNINLKTRLMALMTLTVSLIMSGLTFWSLTTIQEDSIITDTRFCKDLGILFASNILDFLETNNHQELASFVEKIYLNTSSIRYILFFNTDGSLFLGLPAYGDKIQKLLQLHRNLFQLETQNFLFGIPLVKYNNIFNDHIIDITIPLTKNGKTFGSLDLGINSNPTLVSSSKLIRDVSIAIFVSIWLMVIIGVAFNILTIIEPVKQLLVGVKNIASGNFNQRIDLQFDGELGDLILSFNEMAERLEFYEKKNVDKLMLEKMKLEAIVDRIADGAILVDTDLRLLFINQIAIKAFNCSNIDIIGKLIFHLFPQHVNEALLPALNNLVQYHYLSNFQYQTKEICINFDYNSKKILRFLLTAVLEHRSNILTGVAIIVQDISREVNLNDAKNQFITNVSHELRTPLSNIGSFLETLLDYHDFLSIKQKMHFLKIANNETKRLSALVNDILDLSRLESEYAYTLVPIDIVDIINNAISSYELIANYNHVQFKFEYDSNIRLVWGNESSLLQVFINLISNAIKFTSIKGNIILRIYSLQSSHDSQLCTNYLVKCPHIIRVEIIDEGIGIDKRDQKNIFDRFVRIENHVHVLEGTGLGLSIIKNILHKHNTNIMLQSDLLVGTSLWFDLIKAD</sequence>
<keyword evidence="4" id="KW-0597">Phosphoprotein</keyword>
<keyword evidence="9" id="KW-1133">Transmembrane helix</keyword>
<dbReference type="GO" id="GO:0000155">
    <property type="term" value="F:phosphorelay sensor kinase activity"/>
    <property type="evidence" value="ECO:0007669"/>
    <property type="project" value="InterPro"/>
</dbReference>
<comment type="subcellular location">
    <subcellularLocation>
        <location evidence="2">Plastid</location>
        <location evidence="2">Chloroplast membrane</location>
        <topology evidence="2">Multi-pass membrane protein</topology>
    </subcellularLocation>
</comment>
<dbReference type="SMART" id="SM00388">
    <property type="entry name" value="HisKA"/>
    <property type="match status" value="1"/>
</dbReference>
<evidence type="ECO:0000259" key="11">
    <source>
        <dbReference type="PROSITE" id="PS50885"/>
    </source>
</evidence>
<dbReference type="CDD" id="cd06225">
    <property type="entry name" value="HAMP"/>
    <property type="match status" value="1"/>
</dbReference>
<keyword evidence="7" id="KW-0902">Two-component regulatory system</keyword>
<evidence type="ECO:0000256" key="1">
    <source>
        <dbReference type="ARBA" id="ARBA00000085"/>
    </source>
</evidence>
<reference evidence="12" key="1">
    <citation type="submission" date="2019-07" db="EMBL/GenBank/DDBJ databases">
        <authorList>
            <person name="Zhang J."/>
            <person name="Liu T."/>
        </authorList>
    </citation>
    <scope>NUCLEOTIDE SEQUENCE</scope>
</reference>
<dbReference type="InterPro" id="IPR003660">
    <property type="entry name" value="HAMP_dom"/>
</dbReference>
<dbReference type="SMART" id="SM00387">
    <property type="entry name" value="HATPase_c"/>
    <property type="match status" value="1"/>
</dbReference>
<comment type="catalytic activity">
    <reaction evidence="1">
        <text>ATP + protein L-histidine = ADP + protein N-phospho-L-histidine.</text>
        <dbReference type="EC" id="2.7.13.3"/>
    </reaction>
</comment>
<dbReference type="GO" id="GO:0031969">
    <property type="term" value="C:chloroplast membrane"/>
    <property type="evidence" value="ECO:0007669"/>
    <property type="project" value="UniProtKB-SubCell"/>
</dbReference>
<dbReference type="PANTHER" id="PTHR43711:SF13">
    <property type="entry name" value="DRUG SENSORY PROTEIN A"/>
    <property type="match status" value="1"/>
</dbReference>
<dbReference type="PROSITE" id="PS50109">
    <property type="entry name" value="HIS_KIN"/>
    <property type="match status" value="1"/>
</dbReference>
<dbReference type="InterPro" id="IPR003661">
    <property type="entry name" value="HisK_dim/P_dom"/>
</dbReference>
<dbReference type="Pfam" id="PF00512">
    <property type="entry name" value="HisKA"/>
    <property type="match status" value="1"/>
</dbReference>
<evidence type="ECO:0000256" key="2">
    <source>
        <dbReference type="ARBA" id="ARBA00004508"/>
    </source>
</evidence>
<dbReference type="InterPro" id="IPR005467">
    <property type="entry name" value="His_kinase_dom"/>
</dbReference>
<evidence type="ECO:0000256" key="9">
    <source>
        <dbReference type="SAM" id="Phobius"/>
    </source>
</evidence>
<name>A0A8E7PFM5_9FLOR</name>
<evidence type="ECO:0000256" key="8">
    <source>
        <dbReference type="ARBA" id="ARBA00069102"/>
    </source>
</evidence>
<feature type="domain" description="Histidine kinase" evidence="10">
    <location>
        <begin position="402"/>
        <end position="635"/>
    </location>
</feature>
<keyword evidence="5" id="KW-0808">Transferase</keyword>
<evidence type="ECO:0000256" key="6">
    <source>
        <dbReference type="ARBA" id="ARBA00022777"/>
    </source>
</evidence>
<evidence type="ECO:0000256" key="3">
    <source>
        <dbReference type="ARBA" id="ARBA00012438"/>
    </source>
</evidence>
<dbReference type="InterPro" id="IPR050736">
    <property type="entry name" value="Sensor_HK_Regulatory"/>
</dbReference>
<feature type="domain" description="HAMP" evidence="11">
    <location>
        <begin position="206"/>
        <end position="258"/>
    </location>
</feature>
<organism evidence="12">
    <name type="scientific">Betaphycus gelatinus</name>
    <dbReference type="NCBI Taxonomy" id="1191690"/>
    <lineage>
        <taxon>Eukaryota</taxon>
        <taxon>Rhodophyta</taxon>
        <taxon>Florideophyceae</taxon>
        <taxon>Rhodymeniophycidae</taxon>
        <taxon>Gigartinales</taxon>
        <taxon>Solieriaceae</taxon>
        <taxon>Betaphycus</taxon>
    </lineage>
</organism>
<keyword evidence="9" id="KW-0472">Membrane</keyword>
<reference evidence="12" key="2">
    <citation type="journal article" date="2021" name="Genomics">
        <title>Comparative analysis of mitochondrial genomes of Nirvanini and Evacanthini (Hemiptera: Cicadellidae) reveals an explicit evolutionary relationship.</title>
        <authorList>
            <person name="Du Y."/>
            <person name="Liang Z."/>
            <person name="Dietrich C.H."/>
            <person name="Dai W."/>
        </authorList>
    </citation>
    <scope>NUCLEOTIDE SEQUENCE</scope>
</reference>
<accession>A0A8E7PFM5</accession>
<dbReference type="PANTHER" id="PTHR43711">
    <property type="entry name" value="TWO-COMPONENT HISTIDINE KINASE"/>
    <property type="match status" value="1"/>
</dbReference>
<dbReference type="EC" id="2.7.13.3" evidence="3"/>
<dbReference type="Pfam" id="PF00672">
    <property type="entry name" value="HAMP"/>
    <property type="match status" value="1"/>
</dbReference>
<dbReference type="InterPro" id="IPR003594">
    <property type="entry name" value="HATPase_dom"/>
</dbReference>
<dbReference type="InterPro" id="IPR000014">
    <property type="entry name" value="PAS"/>
</dbReference>
<evidence type="ECO:0000256" key="4">
    <source>
        <dbReference type="ARBA" id="ARBA00022553"/>
    </source>
</evidence>
<dbReference type="CDD" id="cd00075">
    <property type="entry name" value="HATPase"/>
    <property type="match status" value="1"/>
</dbReference>
<dbReference type="Pfam" id="PF02518">
    <property type="entry name" value="HATPase_c"/>
    <property type="match status" value="1"/>
</dbReference>
<evidence type="ECO:0000256" key="7">
    <source>
        <dbReference type="ARBA" id="ARBA00023012"/>
    </source>
</evidence>
<keyword evidence="12" id="KW-0934">Plastid</keyword>
<feature type="transmembrane region" description="Helical" evidence="9">
    <location>
        <begin position="187"/>
        <end position="209"/>
    </location>
</feature>
<keyword evidence="6" id="KW-0418">Kinase</keyword>
<evidence type="ECO:0000256" key="5">
    <source>
        <dbReference type="ARBA" id="ARBA00022679"/>
    </source>
</evidence>